<dbReference type="InterPro" id="IPR000719">
    <property type="entry name" value="Prot_kinase_dom"/>
</dbReference>
<dbReference type="Gene3D" id="1.10.510.10">
    <property type="entry name" value="Transferase(Phosphotransferase) domain 1"/>
    <property type="match status" value="1"/>
</dbReference>
<dbReference type="STRING" id="1314782.A0A165RF94"/>
<evidence type="ECO:0000313" key="13">
    <source>
        <dbReference type="Proteomes" id="UP000076761"/>
    </source>
</evidence>
<evidence type="ECO:0000256" key="3">
    <source>
        <dbReference type="ARBA" id="ARBA00022679"/>
    </source>
</evidence>
<feature type="region of interest" description="Disordered" evidence="10">
    <location>
        <begin position="667"/>
        <end position="690"/>
    </location>
</feature>
<evidence type="ECO:0000256" key="10">
    <source>
        <dbReference type="SAM" id="MobiDB-lite"/>
    </source>
</evidence>
<feature type="binding site" evidence="9">
    <location>
        <position position="51"/>
    </location>
    <ligand>
        <name>ATP</name>
        <dbReference type="ChEBI" id="CHEBI:30616"/>
    </ligand>
</feature>
<dbReference type="Pfam" id="PF00069">
    <property type="entry name" value="Pkinase"/>
    <property type="match status" value="1"/>
</dbReference>
<dbReference type="GO" id="GO:0005524">
    <property type="term" value="F:ATP binding"/>
    <property type="evidence" value="ECO:0007669"/>
    <property type="project" value="UniProtKB-UniRule"/>
</dbReference>
<dbReference type="PROSITE" id="PS50011">
    <property type="entry name" value="PROTEIN_KINASE_DOM"/>
    <property type="match status" value="1"/>
</dbReference>
<keyword evidence="3" id="KW-0808">Transferase</keyword>
<dbReference type="PROSITE" id="PS00107">
    <property type="entry name" value="PROTEIN_KINASE_ATP"/>
    <property type="match status" value="1"/>
</dbReference>
<dbReference type="GO" id="GO:0004674">
    <property type="term" value="F:protein serine/threonine kinase activity"/>
    <property type="evidence" value="ECO:0007669"/>
    <property type="project" value="UniProtKB-KW"/>
</dbReference>
<dbReference type="PROSITE" id="PS00108">
    <property type="entry name" value="PROTEIN_KINASE_ST"/>
    <property type="match status" value="1"/>
</dbReference>
<evidence type="ECO:0000256" key="9">
    <source>
        <dbReference type="PROSITE-ProRule" id="PRU10141"/>
    </source>
</evidence>
<evidence type="ECO:0000256" key="2">
    <source>
        <dbReference type="ARBA" id="ARBA00022527"/>
    </source>
</evidence>
<comment type="catalytic activity">
    <reaction evidence="8">
        <text>L-seryl-[protein] + ATP = O-phospho-L-seryl-[protein] + ADP + H(+)</text>
        <dbReference type="Rhea" id="RHEA:17989"/>
        <dbReference type="Rhea" id="RHEA-COMP:9863"/>
        <dbReference type="Rhea" id="RHEA-COMP:11604"/>
        <dbReference type="ChEBI" id="CHEBI:15378"/>
        <dbReference type="ChEBI" id="CHEBI:29999"/>
        <dbReference type="ChEBI" id="CHEBI:30616"/>
        <dbReference type="ChEBI" id="CHEBI:83421"/>
        <dbReference type="ChEBI" id="CHEBI:456216"/>
        <dbReference type="EC" id="2.7.11.1"/>
    </reaction>
</comment>
<sequence length="721" mass="79626">MPSRTNASPSPPDLGTFIDDGALELVEVLGYGGYGVVYRAVSCDNTSYAVKCLIHAQMHESSRQRQVHLREISLHQRASAHPNVVTLHRVIEEPDYTWIVMEYCSDGDLFSQILNHRRYLGRERLIKRVFLQLLDAVDYCHSVGIYHRDLKPENVLCFDEGLRLAITDFGLATTDKLSDEFRTGSIYHMSPECRGGAFAPTGTYSPMFNDIWSLGIILLNIITGRNPWRSAADSDPTFRAYLQNPAGFLPTVLPISDEVNALLVRTLEVDWRKRITLPDLRRAIKGVRSFYSDDVIFQGSMARCPWEADIDIENDSPVEDVPDAKFVSHWSKETDSEMVFATASQAESPWANSSAADATWGEDTFVRSVTPSPTFSRKHRSTPRTPPSTHSMSSPVGSIPSLPATPRYHDAELDMSYDMVPAKPLLTINTAFGRTDYEVAESNAMVSPGSSAMQTAIESAIESMADAWDSRYFFTSATSPSKESTMESAIDLGIDLVMDDEDIIDTWTYSTTDATESVAYLSSQSTSFGRRSTVTGIELNFQTEYSSDEIEEVVEDSKPPLFINPYPQSVFQFDLTPQPVPLTSPSPPSSKKSRDGKSKGSNIFSPIKSAFLRSFSPSSFAGQQSPRVQKQRSLTPGSPFSSSPATTVFQGSSSQYTNTLSSQFMSSRLSSPMATSPLSPPMTTAISSSVARRKADASRLHKRRHWFSLSRGKLLAAACGA</sequence>
<keyword evidence="13" id="KW-1185">Reference proteome</keyword>
<dbReference type="Proteomes" id="UP000076761">
    <property type="component" value="Unassembled WGS sequence"/>
</dbReference>
<keyword evidence="4 9" id="KW-0547">Nucleotide-binding</keyword>
<dbReference type="EMBL" id="KV425583">
    <property type="protein sequence ID" value="KZT23730.1"/>
    <property type="molecule type" value="Genomic_DNA"/>
</dbReference>
<evidence type="ECO:0000256" key="7">
    <source>
        <dbReference type="ARBA" id="ARBA00047899"/>
    </source>
</evidence>
<organism evidence="12 13">
    <name type="scientific">Neolentinus lepideus HHB14362 ss-1</name>
    <dbReference type="NCBI Taxonomy" id="1314782"/>
    <lineage>
        <taxon>Eukaryota</taxon>
        <taxon>Fungi</taxon>
        <taxon>Dikarya</taxon>
        <taxon>Basidiomycota</taxon>
        <taxon>Agaricomycotina</taxon>
        <taxon>Agaricomycetes</taxon>
        <taxon>Gloeophyllales</taxon>
        <taxon>Gloeophyllaceae</taxon>
        <taxon>Neolentinus</taxon>
    </lineage>
</organism>
<feature type="region of interest" description="Disordered" evidence="10">
    <location>
        <begin position="618"/>
        <end position="652"/>
    </location>
</feature>
<keyword evidence="6 9" id="KW-0067">ATP-binding</keyword>
<dbReference type="EC" id="2.7.11.1" evidence="1"/>
<keyword evidence="2" id="KW-0723">Serine/threonine-protein kinase</keyword>
<feature type="compositionally biased region" description="Polar residues" evidence="10">
    <location>
        <begin position="672"/>
        <end position="690"/>
    </location>
</feature>
<evidence type="ECO:0000256" key="5">
    <source>
        <dbReference type="ARBA" id="ARBA00022777"/>
    </source>
</evidence>
<evidence type="ECO:0000259" key="11">
    <source>
        <dbReference type="PROSITE" id="PS50011"/>
    </source>
</evidence>
<evidence type="ECO:0000256" key="8">
    <source>
        <dbReference type="ARBA" id="ARBA00048679"/>
    </source>
</evidence>
<evidence type="ECO:0000256" key="6">
    <source>
        <dbReference type="ARBA" id="ARBA00022840"/>
    </source>
</evidence>
<evidence type="ECO:0000256" key="1">
    <source>
        <dbReference type="ARBA" id="ARBA00012513"/>
    </source>
</evidence>
<feature type="domain" description="Protein kinase" evidence="11">
    <location>
        <begin position="23"/>
        <end position="291"/>
    </location>
</feature>
<dbReference type="GO" id="GO:0005737">
    <property type="term" value="C:cytoplasm"/>
    <property type="evidence" value="ECO:0007669"/>
    <property type="project" value="TreeGrafter"/>
</dbReference>
<dbReference type="PANTHER" id="PTHR24346">
    <property type="entry name" value="MAP/MICROTUBULE AFFINITY-REGULATING KINASE"/>
    <property type="match status" value="1"/>
</dbReference>
<feature type="region of interest" description="Disordered" evidence="10">
    <location>
        <begin position="368"/>
        <end position="405"/>
    </location>
</feature>
<dbReference type="InterPro" id="IPR008271">
    <property type="entry name" value="Ser/Thr_kinase_AS"/>
</dbReference>
<evidence type="ECO:0000313" key="12">
    <source>
        <dbReference type="EMBL" id="KZT23730.1"/>
    </source>
</evidence>
<dbReference type="InterPro" id="IPR017441">
    <property type="entry name" value="Protein_kinase_ATP_BS"/>
</dbReference>
<dbReference type="SMART" id="SM00220">
    <property type="entry name" value="S_TKc"/>
    <property type="match status" value="1"/>
</dbReference>
<feature type="compositionally biased region" description="Pro residues" evidence="10">
    <location>
        <begin position="578"/>
        <end position="588"/>
    </location>
</feature>
<feature type="compositionally biased region" description="Polar residues" evidence="10">
    <location>
        <begin position="387"/>
        <end position="396"/>
    </location>
</feature>
<comment type="catalytic activity">
    <reaction evidence="7">
        <text>L-threonyl-[protein] + ATP = O-phospho-L-threonyl-[protein] + ADP + H(+)</text>
        <dbReference type="Rhea" id="RHEA:46608"/>
        <dbReference type="Rhea" id="RHEA-COMP:11060"/>
        <dbReference type="Rhea" id="RHEA-COMP:11605"/>
        <dbReference type="ChEBI" id="CHEBI:15378"/>
        <dbReference type="ChEBI" id="CHEBI:30013"/>
        <dbReference type="ChEBI" id="CHEBI:30616"/>
        <dbReference type="ChEBI" id="CHEBI:61977"/>
        <dbReference type="ChEBI" id="CHEBI:456216"/>
        <dbReference type="EC" id="2.7.11.1"/>
    </reaction>
</comment>
<dbReference type="PANTHER" id="PTHR24346:SF107">
    <property type="entry name" value="SERINE_THREONINE-PROTEIN KINASE CHK1"/>
    <property type="match status" value="1"/>
</dbReference>
<accession>A0A165RF94</accession>
<dbReference type="SUPFAM" id="SSF56112">
    <property type="entry name" value="Protein kinase-like (PK-like)"/>
    <property type="match status" value="1"/>
</dbReference>
<keyword evidence="5 12" id="KW-0418">Kinase</keyword>
<protein>
    <recommendedName>
        <fullName evidence="1">non-specific serine/threonine protein kinase</fullName>
        <ecNumber evidence="1">2.7.11.1</ecNumber>
    </recommendedName>
</protein>
<dbReference type="InterPro" id="IPR011009">
    <property type="entry name" value="Kinase-like_dom_sf"/>
</dbReference>
<dbReference type="AlphaFoldDB" id="A0A165RF94"/>
<gene>
    <name evidence="12" type="ORF">NEOLEDRAFT_1149228</name>
</gene>
<evidence type="ECO:0000256" key="4">
    <source>
        <dbReference type="ARBA" id="ARBA00022741"/>
    </source>
</evidence>
<feature type="region of interest" description="Disordered" evidence="10">
    <location>
        <begin position="574"/>
        <end position="600"/>
    </location>
</feature>
<proteinExistence type="predicted"/>
<dbReference type="GO" id="GO:0035556">
    <property type="term" value="P:intracellular signal transduction"/>
    <property type="evidence" value="ECO:0007669"/>
    <property type="project" value="TreeGrafter"/>
</dbReference>
<dbReference type="OrthoDB" id="541276at2759"/>
<name>A0A165RF94_9AGAM</name>
<reference evidence="12 13" key="1">
    <citation type="journal article" date="2016" name="Mol. Biol. Evol.">
        <title>Comparative Genomics of Early-Diverging Mushroom-Forming Fungi Provides Insights into the Origins of Lignocellulose Decay Capabilities.</title>
        <authorList>
            <person name="Nagy L.G."/>
            <person name="Riley R."/>
            <person name="Tritt A."/>
            <person name="Adam C."/>
            <person name="Daum C."/>
            <person name="Floudas D."/>
            <person name="Sun H."/>
            <person name="Yadav J.S."/>
            <person name="Pangilinan J."/>
            <person name="Larsson K.H."/>
            <person name="Matsuura K."/>
            <person name="Barry K."/>
            <person name="Labutti K."/>
            <person name="Kuo R."/>
            <person name="Ohm R.A."/>
            <person name="Bhattacharya S.S."/>
            <person name="Shirouzu T."/>
            <person name="Yoshinaga Y."/>
            <person name="Martin F.M."/>
            <person name="Grigoriev I.V."/>
            <person name="Hibbett D.S."/>
        </authorList>
    </citation>
    <scope>NUCLEOTIDE SEQUENCE [LARGE SCALE GENOMIC DNA]</scope>
    <source>
        <strain evidence="12 13">HHB14362 ss-1</strain>
    </source>
</reference>
<dbReference type="InParanoid" id="A0A165RF94"/>